<dbReference type="NCBIfam" id="TIGR03447">
    <property type="entry name" value="mycothiol_MshC"/>
    <property type="match status" value="1"/>
</dbReference>
<keyword evidence="13" id="KW-1185">Reference proteome</keyword>
<feature type="binding site" evidence="10">
    <location>
        <position position="236"/>
    </location>
    <ligand>
        <name>L-cysteinyl-5'-AMP</name>
        <dbReference type="ChEBI" id="CHEBI:144924"/>
    </ligand>
</feature>
<keyword evidence="6 10" id="KW-0547">Nucleotide-binding</keyword>
<comment type="cofactor">
    <cofactor evidence="10">
        <name>Zn(2+)</name>
        <dbReference type="ChEBI" id="CHEBI:29105"/>
    </cofactor>
    <text evidence="10">Binds 1 zinc ion per subunit.</text>
</comment>
<dbReference type="HAMAP" id="MF_01697">
    <property type="entry name" value="MshC"/>
    <property type="match status" value="1"/>
</dbReference>
<evidence type="ECO:0000256" key="3">
    <source>
        <dbReference type="ARBA" id="ARBA00011245"/>
    </source>
</evidence>
<evidence type="ECO:0000256" key="1">
    <source>
        <dbReference type="ARBA" id="ARBA00003679"/>
    </source>
</evidence>
<dbReference type="Gene3D" id="3.40.50.620">
    <property type="entry name" value="HUPs"/>
    <property type="match status" value="1"/>
</dbReference>
<reference evidence="12 13" key="1">
    <citation type="submission" date="2016-09" db="EMBL/GenBank/DDBJ databases">
        <title>Complete genome sequence of microbes from the polar regions.</title>
        <authorList>
            <person name="Liao L."/>
            <person name="Chen B."/>
        </authorList>
    </citation>
    <scope>NUCLEOTIDE SEQUENCE [LARGE SCALE GENOMIC DNA]</scope>
    <source>
        <strain evidence="12 13">ZS314</strain>
    </source>
</reference>
<dbReference type="AlphaFoldDB" id="A0A7L5AHU8"/>
<evidence type="ECO:0000256" key="6">
    <source>
        <dbReference type="ARBA" id="ARBA00022741"/>
    </source>
</evidence>
<dbReference type="GO" id="GO:0004817">
    <property type="term" value="F:cysteine-tRNA ligase activity"/>
    <property type="evidence" value="ECO:0007669"/>
    <property type="project" value="TreeGrafter"/>
</dbReference>
<feature type="short sequence motif" description="'ERGGDP' region" evidence="10">
    <location>
        <begin position="196"/>
        <end position="201"/>
    </location>
</feature>
<feature type="domain" description="tRNA synthetases class I catalytic" evidence="11">
    <location>
        <begin position="32"/>
        <end position="343"/>
    </location>
</feature>
<comment type="similarity">
    <text evidence="2 10">Belongs to the class-I aminoacyl-tRNA synthetase family. MshC subfamily.</text>
</comment>
<evidence type="ECO:0000256" key="5">
    <source>
        <dbReference type="ARBA" id="ARBA00022723"/>
    </source>
</evidence>
<dbReference type="Proteomes" id="UP000464507">
    <property type="component" value="Chromosome"/>
</dbReference>
<dbReference type="GO" id="GO:0006423">
    <property type="term" value="P:cysteinyl-tRNA aminoacylation"/>
    <property type="evidence" value="ECO:0007669"/>
    <property type="project" value="TreeGrafter"/>
</dbReference>
<dbReference type="PRINTS" id="PR00983">
    <property type="entry name" value="TRNASYNTHCYS"/>
</dbReference>
<name>A0A7L5AHU8_9MICO</name>
<evidence type="ECO:0000256" key="8">
    <source>
        <dbReference type="ARBA" id="ARBA00022840"/>
    </source>
</evidence>
<accession>A0A7L5AHU8</accession>
<evidence type="ECO:0000256" key="9">
    <source>
        <dbReference type="ARBA" id="ARBA00048350"/>
    </source>
</evidence>
<dbReference type="PANTHER" id="PTHR10890">
    <property type="entry name" value="CYSTEINYL-TRNA SYNTHETASE"/>
    <property type="match status" value="1"/>
</dbReference>
<dbReference type="InterPro" id="IPR014729">
    <property type="entry name" value="Rossmann-like_a/b/a_fold"/>
</dbReference>
<feature type="binding site" evidence="10">
    <location>
        <begin position="258"/>
        <end position="260"/>
    </location>
    <ligand>
        <name>L-cysteinyl-5'-AMP</name>
        <dbReference type="ChEBI" id="CHEBI:144924"/>
    </ligand>
</feature>
<dbReference type="GO" id="GO:0010125">
    <property type="term" value="P:mycothiol biosynthetic process"/>
    <property type="evidence" value="ECO:0007669"/>
    <property type="project" value="UniProtKB-UniRule"/>
</dbReference>
<gene>
    <name evidence="10" type="primary">mshC</name>
    <name evidence="12" type="ORF">BHD05_11320</name>
</gene>
<evidence type="ECO:0000259" key="11">
    <source>
        <dbReference type="Pfam" id="PF01406"/>
    </source>
</evidence>
<feature type="binding site" evidence="10">
    <location>
        <position position="265"/>
    </location>
    <ligand>
        <name>Zn(2+)</name>
        <dbReference type="ChEBI" id="CHEBI:29105"/>
    </ligand>
</feature>
<evidence type="ECO:0000313" key="13">
    <source>
        <dbReference type="Proteomes" id="UP000464507"/>
    </source>
</evidence>
<feature type="binding site" evidence="10">
    <location>
        <position position="240"/>
    </location>
    <ligand>
        <name>Zn(2+)</name>
        <dbReference type="ChEBI" id="CHEBI:29105"/>
    </ligand>
</feature>
<dbReference type="Gene3D" id="1.20.120.640">
    <property type="entry name" value="Anticodon-binding domain of a subclass of class I aminoacyl-tRNA synthetases"/>
    <property type="match status" value="1"/>
</dbReference>
<feature type="binding site" evidence="10">
    <location>
        <position position="43"/>
    </location>
    <ligand>
        <name>Zn(2+)</name>
        <dbReference type="ChEBI" id="CHEBI:29105"/>
    </ligand>
</feature>
<keyword evidence="4 10" id="KW-0436">Ligase</keyword>
<feature type="binding site" evidence="10">
    <location>
        <begin position="81"/>
        <end position="83"/>
    </location>
    <ligand>
        <name>L-cysteinyl-5'-AMP</name>
        <dbReference type="ChEBI" id="CHEBI:144924"/>
    </ligand>
</feature>
<proteinExistence type="inferred from homology"/>
<dbReference type="KEGG" id="mant:BHD05_11320"/>
<dbReference type="InterPro" id="IPR032678">
    <property type="entry name" value="tRNA-synt_1_cat_dom"/>
</dbReference>
<feature type="short sequence motif" description="'HIGH' region" evidence="10">
    <location>
        <begin position="45"/>
        <end position="55"/>
    </location>
</feature>
<dbReference type="Pfam" id="PF01406">
    <property type="entry name" value="tRNA-synt_1e"/>
    <property type="match status" value="1"/>
</dbReference>
<dbReference type="InterPro" id="IPR017812">
    <property type="entry name" value="Mycothiol_ligase_MshC"/>
</dbReference>
<protein>
    <recommendedName>
        <fullName evidence="10">L-cysteine:1D-myo-inositol 2-amino-2-deoxy-alpha-D-glucopyranoside ligase</fullName>
        <shortName evidence="10">L-Cys:GlcN-Ins ligase</shortName>
        <ecNumber evidence="10">6.3.1.13</ecNumber>
    </recommendedName>
    <alternativeName>
        <fullName evidence="10">Mycothiol ligase</fullName>
        <shortName evidence="10">MSH ligase</shortName>
    </alternativeName>
</protein>
<keyword evidence="5 10" id="KW-0479">Metal-binding</keyword>
<sequence>MKSWSRPWVPRLPGNGQPPRLFDTSTSTFVSTVTSGTASLYVCGITPYDATHLGHASTYLAFDILVRSWLDAGYDVDYVQNTTDVDDPLLERATLLGIDWRVLAESQTELFRGDMEALSIIPPDHYVPVTAVIPEVAAAVDALVVGGFAYEVPSAESIDSAPDLYFDSAEAGEATSWHLGLESNLDRADMLALFAERGGDPDRPGKRDPLDPLLWRAARAGEPVWDTVLGLGRPGWHIECSVIAVNRLGSSITVQGGGADLLFPHHEFSAAHATALTGEPFARIYSHAGMIAYDGEKMSKSLGNLVLVSRLIEGGADPRAIRLALLGHHYRHDWEWTDDALVAAGTRLALWRAWAEREQHGAPAIDSLIAALRVALSDDLDTVAALDAVDRAVASGTAPGTAALDAVHALLGIDLRS</sequence>
<evidence type="ECO:0000256" key="4">
    <source>
        <dbReference type="ARBA" id="ARBA00022598"/>
    </source>
</evidence>
<dbReference type="SUPFAM" id="SSF52374">
    <property type="entry name" value="Nucleotidylyl transferase"/>
    <property type="match status" value="1"/>
</dbReference>
<dbReference type="GO" id="GO:0035446">
    <property type="term" value="F:cysteine-glucosaminylinositol ligase activity"/>
    <property type="evidence" value="ECO:0007669"/>
    <property type="project" value="UniProtKB-UniRule"/>
</dbReference>
<feature type="binding site" evidence="10">
    <location>
        <position position="291"/>
    </location>
    <ligand>
        <name>L-cysteinyl-5'-AMP</name>
        <dbReference type="ChEBI" id="CHEBI:144924"/>
    </ligand>
</feature>
<comment type="subunit">
    <text evidence="3 10">Monomer.</text>
</comment>
<dbReference type="GO" id="GO:0008270">
    <property type="term" value="F:zinc ion binding"/>
    <property type="evidence" value="ECO:0007669"/>
    <property type="project" value="UniProtKB-UniRule"/>
</dbReference>
<feature type="short sequence motif" description="'KMSKS' region" evidence="10">
    <location>
        <begin position="297"/>
        <end position="301"/>
    </location>
</feature>
<dbReference type="GO" id="GO:0005524">
    <property type="term" value="F:ATP binding"/>
    <property type="evidence" value="ECO:0007669"/>
    <property type="project" value="UniProtKB-KW"/>
</dbReference>
<dbReference type="PANTHER" id="PTHR10890:SF3">
    <property type="entry name" value="CYSTEINE--TRNA LIGASE, CYTOPLASMIC"/>
    <property type="match status" value="1"/>
</dbReference>
<evidence type="ECO:0000256" key="10">
    <source>
        <dbReference type="HAMAP-Rule" id="MF_01697"/>
    </source>
</evidence>
<comment type="catalytic activity">
    <reaction evidence="9 10">
        <text>1D-myo-inositol 2-amino-2-deoxy-alpha-D-glucopyranoside + L-cysteine + ATP = 1D-myo-inositol 2-(L-cysteinylamino)-2-deoxy-alpha-D-glucopyranoside + AMP + diphosphate + H(+)</text>
        <dbReference type="Rhea" id="RHEA:26176"/>
        <dbReference type="ChEBI" id="CHEBI:15378"/>
        <dbReference type="ChEBI" id="CHEBI:30616"/>
        <dbReference type="ChEBI" id="CHEBI:33019"/>
        <dbReference type="ChEBI" id="CHEBI:35235"/>
        <dbReference type="ChEBI" id="CHEBI:58886"/>
        <dbReference type="ChEBI" id="CHEBI:58887"/>
        <dbReference type="ChEBI" id="CHEBI:456215"/>
        <dbReference type="EC" id="6.3.1.13"/>
    </reaction>
</comment>
<keyword evidence="8 10" id="KW-0067">ATP-binding</keyword>
<evidence type="ECO:0000256" key="2">
    <source>
        <dbReference type="ARBA" id="ARBA00007723"/>
    </source>
</evidence>
<evidence type="ECO:0000256" key="7">
    <source>
        <dbReference type="ARBA" id="ARBA00022833"/>
    </source>
</evidence>
<feature type="binding site" evidence="10">
    <location>
        <position position="58"/>
    </location>
    <ligand>
        <name>L-cysteinyl-5'-AMP</name>
        <dbReference type="ChEBI" id="CHEBI:144924"/>
    </ligand>
</feature>
<organism evidence="12 13">
    <name type="scientific">Marisediminicola antarctica</name>
    <dbReference type="NCBI Taxonomy" id="674079"/>
    <lineage>
        <taxon>Bacteria</taxon>
        <taxon>Bacillati</taxon>
        <taxon>Actinomycetota</taxon>
        <taxon>Actinomycetes</taxon>
        <taxon>Micrococcales</taxon>
        <taxon>Microbacteriaceae</taxon>
        <taxon>Marisediminicola</taxon>
    </lineage>
</organism>
<dbReference type="GO" id="GO:0005829">
    <property type="term" value="C:cytosol"/>
    <property type="evidence" value="ECO:0007669"/>
    <property type="project" value="TreeGrafter"/>
</dbReference>
<keyword evidence="7 10" id="KW-0862">Zinc</keyword>
<evidence type="ECO:0000313" key="12">
    <source>
        <dbReference type="EMBL" id="QHO70143.1"/>
    </source>
</evidence>
<comment type="function">
    <text evidence="1 10">Catalyzes the ATP-dependent condensation of GlcN-Ins and L-cysteine to form L-Cys-GlcN-Ins.</text>
</comment>
<dbReference type="InterPro" id="IPR024909">
    <property type="entry name" value="Cys-tRNA/MSH_ligase"/>
</dbReference>
<dbReference type="EC" id="6.3.1.13" evidence="10"/>
<dbReference type="OrthoDB" id="9815130at2"/>
<dbReference type="CDD" id="cd00672">
    <property type="entry name" value="CysRS_core"/>
    <property type="match status" value="1"/>
</dbReference>
<feature type="binding site" evidence="10">
    <location>
        <begin position="43"/>
        <end position="46"/>
    </location>
    <ligand>
        <name>L-cysteinyl-5'-AMP</name>
        <dbReference type="ChEBI" id="CHEBI:144924"/>
    </ligand>
</feature>
<dbReference type="EMBL" id="CP017146">
    <property type="protein sequence ID" value="QHO70143.1"/>
    <property type="molecule type" value="Genomic_DNA"/>
</dbReference>
<dbReference type="RefSeq" id="WP_161886534.1">
    <property type="nucleotide sequence ID" value="NZ_CP017146.1"/>
</dbReference>